<sequence>MPAGEAVVFRRSLVDFLALLSFLLLESHKTPEDVSYSWGQRECGIGGETAKRKEADWSKKGQKT</sequence>
<reference evidence="2 3" key="1">
    <citation type="submission" date="2023-10" db="EMBL/GenBank/DDBJ databases">
        <title>Genomes of two closely related lineages of the louse Polyplax serrata with different host specificities.</title>
        <authorList>
            <person name="Martinu J."/>
            <person name="Tarabai H."/>
            <person name="Stefka J."/>
            <person name="Hypsa V."/>
        </authorList>
    </citation>
    <scope>NUCLEOTIDE SEQUENCE [LARGE SCALE GENOMIC DNA]</scope>
    <source>
        <strain evidence="2">HR10_N</strain>
    </source>
</reference>
<accession>A0AAN8NS26</accession>
<organism evidence="2 3">
    <name type="scientific">Polyplax serrata</name>
    <name type="common">Common mouse louse</name>
    <dbReference type="NCBI Taxonomy" id="468196"/>
    <lineage>
        <taxon>Eukaryota</taxon>
        <taxon>Metazoa</taxon>
        <taxon>Ecdysozoa</taxon>
        <taxon>Arthropoda</taxon>
        <taxon>Hexapoda</taxon>
        <taxon>Insecta</taxon>
        <taxon>Pterygota</taxon>
        <taxon>Neoptera</taxon>
        <taxon>Paraneoptera</taxon>
        <taxon>Psocodea</taxon>
        <taxon>Troctomorpha</taxon>
        <taxon>Phthiraptera</taxon>
        <taxon>Anoplura</taxon>
        <taxon>Polyplacidae</taxon>
        <taxon>Polyplax</taxon>
    </lineage>
</organism>
<feature type="chain" id="PRO_5042836887" evidence="1">
    <location>
        <begin position="30"/>
        <end position="64"/>
    </location>
</feature>
<proteinExistence type="predicted"/>
<feature type="non-terminal residue" evidence="2">
    <location>
        <position position="64"/>
    </location>
</feature>
<evidence type="ECO:0000313" key="3">
    <source>
        <dbReference type="Proteomes" id="UP001372834"/>
    </source>
</evidence>
<evidence type="ECO:0000256" key="1">
    <source>
        <dbReference type="SAM" id="SignalP"/>
    </source>
</evidence>
<dbReference type="AlphaFoldDB" id="A0AAN8NS26"/>
<evidence type="ECO:0000313" key="2">
    <source>
        <dbReference type="EMBL" id="KAK6619566.1"/>
    </source>
</evidence>
<protein>
    <submittedName>
        <fullName evidence="2">Uncharacterized protein</fullName>
    </submittedName>
</protein>
<feature type="signal peptide" evidence="1">
    <location>
        <begin position="1"/>
        <end position="29"/>
    </location>
</feature>
<gene>
    <name evidence="2" type="ORF">RUM43_012323</name>
</gene>
<dbReference type="EMBL" id="JAWJWE010000040">
    <property type="protein sequence ID" value="KAK6619566.1"/>
    <property type="molecule type" value="Genomic_DNA"/>
</dbReference>
<dbReference type="Proteomes" id="UP001372834">
    <property type="component" value="Unassembled WGS sequence"/>
</dbReference>
<name>A0AAN8NS26_POLSC</name>
<keyword evidence="1" id="KW-0732">Signal</keyword>
<comment type="caution">
    <text evidence="2">The sequence shown here is derived from an EMBL/GenBank/DDBJ whole genome shotgun (WGS) entry which is preliminary data.</text>
</comment>